<name>A0ABQ9F4I0_TEGGR</name>
<dbReference type="PANTHER" id="PTHR28547">
    <property type="entry name" value="PROTEIN MMS22-LIKE"/>
    <property type="match status" value="1"/>
</dbReference>
<keyword evidence="3" id="KW-1185">Reference proteome</keyword>
<evidence type="ECO:0000259" key="1">
    <source>
        <dbReference type="Pfam" id="PF14910"/>
    </source>
</evidence>
<comment type="caution">
    <text evidence="2">The sequence shown here is derived from an EMBL/GenBank/DDBJ whole genome shotgun (WGS) entry which is preliminary data.</text>
</comment>
<dbReference type="InterPro" id="IPR029425">
    <property type="entry name" value="MMS22L_N"/>
</dbReference>
<sequence>MEFYKDRLQKTNSCLLSVRQCRSPDMPQLIELFGFNFDTDLSLLDVNRLFMFLRQWIGRFDLNIVEVENNNLQGLREDTVNFMEFVKDLIFRLDKTGEDVQVLITSLMTNLHNTLIYMDKLSEIAYDKEYVVNKTASQKFHLCLDLYWNILEIFHIITTKYKVSSDITCSHQIIQYTQTDISEHSNSVFYKILRIILWELILHSKNRFNKISLKEALDTPVFTCRCVRNVWSLIISILHHREIYNSEESFWIQIHYVIQTLQNVHQGTEEENMEIDSNVYLYPNGLNVKEDNSDFCLWLLINLAKIEASELRDTNQVKNVKSGNYFDIISVLKQCLNQFNLCGIIGSYGNSSVAKHNTSFQISSSSIDGLATIRKPQDNSFQLYVALLCNHLHRVLDTDSVREWKQMKGRIYSKFHQRRMQELTETGLHNFTCLFICLAITADLEDVIPAHNAGKKLVLWKGMFASVLLYSQRKMDASFITQKLESDFNEVTLKFASSIDSGEHHNQWNLISFYFESLQEVFESSSDLSSSEHKLIGDGISRVINNCRNHELQRTLSTLQVIISKFRTVFDNNSGENSSHRNTTEKILKL</sequence>
<accession>A0ABQ9F4I0</accession>
<organism evidence="2 3">
    <name type="scientific">Tegillarca granosa</name>
    <name type="common">Malaysian cockle</name>
    <name type="synonym">Anadara granosa</name>
    <dbReference type="NCBI Taxonomy" id="220873"/>
    <lineage>
        <taxon>Eukaryota</taxon>
        <taxon>Metazoa</taxon>
        <taxon>Spiralia</taxon>
        <taxon>Lophotrochozoa</taxon>
        <taxon>Mollusca</taxon>
        <taxon>Bivalvia</taxon>
        <taxon>Autobranchia</taxon>
        <taxon>Pteriomorphia</taxon>
        <taxon>Arcoida</taxon>
        <taxon>Arcoidea</taxon>
        <taxon>Arcidae</taxon>
        <taxon>Tegillarca</taxon>
    </lineage>
</organism>
<evidence type="ECO:0000313" key="3">
    <source>
        <dbReference type="Proteomes" id="UP001217089"/>
    </source>
</evidence>
<dbReference type="InterPro" id="IPR042320">
    <property type="entry name" value="MMS22-like"/>
</dbReference>
<dbReference type="PANTHER" id="PTHR28547:SF1">
    <property type="entry name" value="PROTEIN MMS22-LIKE"/>
    <property type="match status" value="1"/>
</dbReference>
<dbReference type="Proteomes" id="UP001217089">
    <property type="component" value="Unassembled WGS sequence"/>
</dbReference>
<reference evidence="2 3" key="1">
    <citation type="submission" date="2022-12" db="EMBL/GenBank/DDBJ databases">
        <title>Chromosome-level genome of Tegillarca granosa.</title>
        <authorList>
            <person name="Kim J."/>
        </authorList>
    </citation>
    <scope>NUCLEOTIDE SEQUENCE [LARGE SCALE GENOMIC DNA]</scope>
    <source>
        <strain evidence="2">Teg-2019</strain>
        <tissue evidence="2">Adductor muscle</tissue>
    </source>
</reference>
<feature type="domain" description="Protein MMS22-like N-terminal" evidence="1">
    <location>
        <begin position="377"/>
        <end position="580"/>
    </location>
</feature>
<evidence type="ECO:0000313" key="2">
    <source>
        <dbReference type="EMBL" id="KAJ8312275.1"/>
    </source>
</evidence>
<dbReference type="EMBL" id="JARBDR010000440">
    <property type="protein sequence ID" value="KAJ8312275.1"/>
    <property type="molecule type" value="Genomic_DNA"/>
</dbReference>
<feature type="domain" description="Protein MMS22-like N-terminal" evidence="1">
    <location>
        <begin position="29"/>
        <end position="337"/>
    </location>
</feature>
<dbReference type="Pfam" id="PF14910">
    <property type="entry name" value="MMS22L_N"/>
    <property type="match status" value="2"/>
</dbReference>
<protein>
    <recommendedName>
        <fullName evidence="1">Protein MMS22-like N-terminal domain-containing protein</fullName>
    </recommendedName>
</protein>
<gene>
    <name evidence="2" type="ORF">KUTeg_009648</name>
</gene>
<proteinExistence type="predicted"/>